<evidence type="ECO:0000256" key="7">
    <source>
        <dbReference type="ARBA" id="ARBA00024249"/>
    </source>
</evidence>
<dbReference type="GO" id="GO:0005484">
    <property type="term" value="F:SNAP receptor activity"/>
    <property type="evidence" value="ECO:0007669"/>
    <property type="project" value="InterPro"/>
</dbReference>
<protein>
    <recommendedName>
        <fullName evidence="7">Protein transport protein SEC22</fullName>
    </recommendedName>
</protein>
<evidence type="ECO:0000256" key="6">
    <source>
        <dbReference type="ARBA" id="ARBA00023136"/>
    </source>
</evidence>
<dbReference type="Proteomes" id="UP000318582">
    <property type="component" value="Unassembled WGS sequence"/>
</dbReference>
<proteinExistence type="inferred from homology"/>
<evidence type="ECO:0000259" key="9">
    <source>
        <dbReference type="PROSITE" id="PS50859"/>
    </source>
</evidence>
<evidence type="ECO:0000256" key="2">
    <source>
        <dbReference type="ARBA" id="ARBA00004409"/>
    </source>
</evidence>
<dbReference type="PROSITE" id="PS50859">
    <property type="entry name" value="LONGIN"/>
    <property type="match status" value="1"/>
</dbReference>
<comment type="subcellular location">
    <subcellularLocation>
        <location evidence="1">Endoplasmic reticulum membrane</location>
        <topology evidence="1">Single-pass type IV membrane protein</topology>
    </subcellularLocation>
    <subcellularLocation>
        <location evidence="2">Golgi apparatus membrane</location>
        <topology evidence="2">Single-pass type IV membrane protein</topology>
    </subcellularLocation>
</comment>
<dbReference type="InterPro" id="IPR010908">
    <property type="entry name" value="Longin_dom"/>
</dbReference>
<feature type="transmembrane region" description="Helical" evidence="8">
    <location>
        <begin position="354"/>
        <end position="373"/>
    </location>
</feature>
<evidence type="ECO:0000313" key="11">
    <source>
        <dbReference type="Proteomes" id="UP000318582"/>
    </source>
</evidence>
<evidence type="ECO:0000256" key="1">
    <source>
        <dbReference type="ARBA" id="ARBA00004163"/>
    </source>
</evidence>
<gene>
    <name evidence="10" type="ORF">PhCBS80983_g02778</name>
</gene>
<dbReference type="SUPFAM" id="SSF64356">
    <property type="entry name" value="SNARE-like"/>
    <property type="match status" value="1"/>
</dbReference>
<keyword evidence="4" id="KW-0813">Transport</keyword>
<keyword evidence="11" id="KW-1185">Reference proteome</keyword>
<dbReference type="STRING" id="109895.A0A507E4F0"/>
<dbReference type="InterPro" id="IPR011012">
    <property type="entry name" value="Longin-like_dom_sf"/>
</dbReference>
<dbReference type="Pfam" id="PF13774">
    <property type="entry name" value="Longin"/>
    <property type="match status" value="1"/>
</dbReference>
<dbReference type="SMART" id="SM01270">
    <property type="entry name" value="Longin"/>
    <property type="match status" value="1"/>
</dbReference>
<dbReference type="GO" id="GO:0000139">
    <property type="term" value="C:Golgi membrane"/>
    <property type="evidence" value="ECO:0007669"/>
    <property type="project" value="UniProtKB-SubCell"/>
</dbReference>
<feature type="transmembrane region" description="Helical" evidence="8">
    <location>
        <begin position="215"/>
        <end position="237"/>
    </location>
</feature>
<keyword evidence="8" id="KW-0812">Transmembrane</keyword>
<name>A0A507E4F0_9FUNG</name>
<dbReference type="CDD" id="cd14824">
    <property type="entry name" value="Longin"/>
    <property type="match status" value="1"/>
</dbReference>
<dbReference type="GO" id="GO:0006888">
    <property type="term" value="P:endoplasmic reticulum to Golgi vesicle-mediated transport"/>
    <property type="evidence" value="ECO:0007669"/>
    <property type="project" value="InterPro"/>
</dbReference>
<feature type="transmembrane region" description="Helical" evidence="8">
    <location>
        <begin position="299"/>
        <end position="317"/>
    </location>
</feature>
<keyword evidence="4" id="KW-0653">Protein transport</keyword>
<dbReference type="Gene3D" id="3.30.450.50">
    <property type="entry name" value="Longin domain"/>
    <property type="match status" value="1"/>
</dbReference>
<dbReference type="EMBL" id="QEAQ01000030">
    <property type="protein sequence ID" value="TPX58959.1"/>
    <property type="molecule type" value="Genomic_DNA"/>
</dbReference>
<reference evidence="10 11" key="1">
    <citation type="journal article" date="2019" name="Sci. Rep.">
        <title>Comparative genomics of chytrid fungi reveal insights into the obligate biotrophic and pathogenic lifestyle of Synchytrium endobioticum.</title>
        <authorList>
            <person name="van de Vossenberg B.T.L.H."/>
            <person name="Warris S."/>
            <person name="Nguyen H.D.T."/>
            <person name="van Gent-Pelzer M.P.E."/>
            <person name="Joly D.L."/>
            <person name="van de Geest H.C."/>
            <person name="Bonants P.J.M."/>
            <person name="Smith D.S."/>
            <person name="Levesque C.A."/>
            <person name="van der Lee T.A.J."/>
        </authorList>
    </citation>
    <scope>NUCLEOTIDE SEQUENCE [LARGE SCALE GENOMIC DNA]</scope>
    <source>
        <strain evidence="10 11">CBS 809.83</strain>
    </source>
</reference>
<comment type="caution">
    <text evidence="10">The sequence shown here is derived from an EMBL/GenBank/DDBJ whole genome shotgun (WGS) entry which is preliminary data.</text>
</comment>
<evidence type="ECO:0000256" key="8">
    <source>
        <dbReference type="SAM" id="Phobius"/>
    </source>
</evidence>
<feature type="transmembrane region" description="Helical" evidence="8">
    <location>
        <begin position="258"/>
        <end position="279"/>
    </location>
</feature>
<evidence type="ECO:0000256" key="4">
    <source>
        <dbReference type="ARBA" id="ARBA00022927"/>
    </source>
</evidence>
<evidence type="ECO:0000256" key="3">
    <source>
        <dbReference type="ARBA" id="ARBA00008025"/>
    </source>
</evidence>
<comment type="similarity">
    <text evidence="3">Belongs to the synaptobrevin family.</text>
</comment>
<sequence>MIRYTLISRAGDGLPLVATMESQVDEAQIAGHKKLCKNIIRALSPDAIPPAGAHRLSGDGASIVADEYTFHYLVDSGIVFLVLTDKSYTRLLAFSYLTELMRAFFEDLRSSSRTSQPIHAVQRPYSFIRFEPTIQATKKRYINTRHLQSREDLGEMSQRVGEYPILKIADVLGNESLTSRYGFPALPPTLTSAINMAANVDTASPNALSKTQSRLLAGSSLCLFVIDIFYLMLRWTSWFGTSTNMSGLVGKAPMEPGVVERLIVLACGVTSPILLLVAFRFQRVTTSFPTPIAHRPANLITTHALITLLQLMWAATSRRSSGASQSSKGAAVTAVLGYLAGWSIPVPVTILKVVYVLLITIAVAAATVNRWIGRYRDRKRGHRD</sequence>
<feature type="domain" description="Longin" evidence="9">
    <location>
        <begin position="6"/>
        <end position="134"/>
    </location>
</feature>
<dbReference type="GO" id="GO:0015031">
    <property type="term" value="P:protein transport"/>
    <property type="evidence" value="ECO:0007669"/>
    <property type="project" value="UniProtKB-KW"/>
</dbReference>
<organism evidence="10 11">
    <name type="scientific">Powellomyces hirtus</name>
    <dbReference type="NCBI Taxonomy" id="109895"/>
    <lineage>
        <taxon>Eukaryota</taxon>
        <taxon>Fungi</taxon>
        <taxon>Fungi incertae sedis</taxon>
        <taxon>Chytridiomycota</taxon>
        <taxon>Chytridiomycota incertae sedis</taxon>
        <taxon>Chytridiomycetes</taxon>
        <taxon>Spizellomycetales</taxon>
        <taxon>Powellomycetaceae</taxon>
        <taxon>Powellomyces</taxon>
    </lineage>
</organism>
<dbReference type="PANTHER" id="PTHR45837">
    <property type="entry name" value="VESICLE-TRAFFICKING PROTEIN SEC22B"/>
    <property type="match status" value="1"/>
</dbReference>
<dbReference type="GO" id="GO:0005789">
    <property type="term" value="C:endoplasmic reticulum membrane"/>
    <property type="evidence" value="ECO:0007669"/>
    <property type="project" value="UniProtKB-SubCell"/>
</dbReference>
<evidence type="ECO:0000256" key="5">
    <source>
        <dbReference type="ARBA" id="ARBA00023054"/>
    </source>
</evidence>
<dbReference type="InterPro" id="IPR044565">
    <property type="entry name" value="Sec22"/>
</dbReference>
<keyword evidence="5" id="KW-0175">Coiled coil</keyword>
<keyword evidence="6 8" id="KW-0472">Membrane</keyword>
<dbReference type="GO" id="GO:0006890">
    <property type="term" value="P:retrograde vesicle-mediated transport, Golgi to endoplasmic reticulum"/>
    <property type="evidence" value="ECO:0007669"/>
    <property type="project" value="InterPro"/>
</dbReference>
<evidence type="ECO:0000313" key="10">
    <source>
        <dbReference type="EMBL" id="TPX58959.1"/>
    </source>
</evidence>
<keyword evidence="8" id="KW-1133">Transmembrane helix</keyword>
<dbReference type="AlphaFoldDB" id="A0A507E4F0"/>
<accession>A0A507E4F0</accession>